<evidence type="ECO:0000313" key="2">
    <source>
        <dbReference type="EMBL" id="KAF7841475.1"/>
    </source>
</evidence>
<dbReference type="AlphaFoldDB" id="A0A834XBB9"/>
<dbReference type="PANTHER" id="PTHR31286">
    <property type="entry name" value="GLYCINE-RICH CELL WALL STRUCTURAL PROTEIN 1.8-LIKE"/>
    <property type="match status" value="1"/>
</dbReference>
<accession>A0A834XBB9</accession>
<name>A0A834XBB9_9FABA</name>
<comment type="caution">
    <text evidence="2">The sequence shown here is derived from an EMBL/GenBank/DDBJ whole genome shotgun (WGS) entry which is preliminary data.</text>
</comment>
<sequence>MLKGGSRREKLLLLSKIFLSNTIRSSASSALRRLCIASCYSNKVTVVKLHFASSLPRWKNDTTSWEKGFNKVLLWVQMRGLPLHCITHLMARKVGSVIGKVKETGIFQEPNGNDLFLKALVEIDTNFMVLDGTSIKNSPEESFWVDFKYERLCQFCFYCGRVKHCANECEEAKRIGCNNPLRLAAPPQFTGSSSWRVQEVWVQNHAVVMGYFKYSGTDPNGSREMNLTSSLGLATCNRVDVKIGALYIPSSWWKRFQKEVGSLLANAGSNLSSVQVDVNSIRLIFQE</sequence>
<dbReference type="InterPro" id="IPR040256">
    <property type="entry name" value="At4g02000-like"/>
</dbReference>
<protein>
    <submittedName>
        <fullName evidence="2">Ribonuclease H</fullName>
    </submittedName>
</protein>
<feature type="domain" description="Zinc knuckle CX2CX4HX4C" evidence="1">
    <location>
        <begin position="135"/>
        <end position="170"/>
    </location>
</feature>
<proteinExistence type="predicted"/>
<dbReference type="Proteomes" id="UP000634136">
    <property type="component" value="Unassembled WGS sequence"/>
</dbReference>
<dbReference type="InterPro" id="IPR025836">
    <property type="entry name" value="Zn_knuckle_CX2CX4HX4C"/>
</dbReference>
<evidence type="ECO:0000313" key="3">
    <source>
        <dbReference type="Proteomes" id="UP000634136"/>
    </source>
</evidence>
<gene>
    <name evidence="2" type="ORF">G2W53_003773</name>
</gene>
<dbReference type="Pfam" id="PF14392">
    <property type="entry name" value="zf-CCHC_4"/>
    <property type="match status" value="1"/>
</dbReference>
<dbReference type="OrthoDB" id="1106899at2759"/>
<keyword evidence="3" id="KW-1185">Reference proteome</keyword>
<dbReference type="EMBL" id="JAAIUW010000002">
    <property type="protein sequence ID" value="KAF7841475.1"/>
    <property type="molecule type" value="Genomic_DNA"/>
</dbReference>
<reference evidence="2" key="1">
    <citation type="submission" date="2020-09" db="EMBL/GenBank/DDBJ databases">
        <title>Genome-Enabled Discovery of Anthraquinone Biosynthesis in Senna tora.</title>
        <authorList>
            <person name="Kang S.-H."/>
            <person name="Pandey R.P."/>
            <person name="Lee C.-M."/>
            <person name="Sim J.-S."/>
            <person name="Jeong J.-T."/>
            <person name="Choi B.-S."/>
            <person name="Jung M."/>
            <person name="Ginzburg D."/>
            <person name="Zhao K."/>
            <person name="Won S.Y."/>
            <person name="Oh T.-J."/>
            <person name="Yu Y."/>
            <person name="Kim N.-H."/>
            <person name="Lee O.R."/>
            <person name="Lee T.-H."/>
            <person name="Bashyal P."/>
            <person name="Kim T.-S."/>
            <person name="Lee W.-H."/>
            <person name="Kawkins C."/>
            <person name="Kim C.-K."/>
            <person name="Kim J.S."/>
            <person name="Ahn B.O."/>
            <person name="Rhee S.Y."/>
            <person name="Sohng J.K."/>
        </authorList>
    </citation>
    <scope>NUCLEOTIDE SEQUENCE</scope>
    <source>
        <tissue evidence="2">Leaf</tissue>
    </source>
</reference>
<dbReference type="PANTHER" id="PTHR31286:SF167">
    <property type="entry name" value="OS09G0268800 PROTEIN"/>
    <property type="match status" value="1"/>
</dbReference>
<organism evidence="2 3">
    <name type="scientific">Senna tora</name>
    <dbReference type="NCBI Taxonomy" id="362788"/>
    <lineage>
        <taxon>Eukaryota</taxon>
        <taxon>Viridiplantae</taxon>
        <taxon>Streptophyta</taxon>
        <taxon>Embryophyta</taxon>
        <taxon>Tracheophyta</taxon>
        <taxon>Spermatophyta</taxon>
        <taxon>Magnoliopsida</taxon>
        <taxon>eudicotyledons</taxon>
        <taxon>Gunneridae</taxon>
        <taxon>Pentapetalae</taxon>
        <taxon>rosids</taxon>
        <taxon>fabids</taxon>
        <taxon>Fabales</taxon>
        <taxon>Fabaceae</taxon>
        <taxon>Caesalpinioideae</taxon>
        <taxon>Cassia clade</taxon>
        <taxon>Senna</taxon>
    </lineage>
</organism>
<evidence type="ECO:0000259" key="1">
    <source>
        <dbReference type="Pfam" id="PF14392"/>
    </source>
</evidence>